<evidence type="ECO:0000259" key="2">
    <source>
        <dbReference type="Pfam" id="PF16375"/>
    </source>
</evidence>
<dbReference type="Pfam" id="PF20736">
    <property type="entry name" value="Glyco_hydro127M"/>
    <property type="match status" value="1"/>
</dbReference>
<name>A0A4Q9H9X2_9SPHI</name>
<dbReference type="InterPro" id="IPR046544">
    <property type="entry name" value="GH146_SB_dom"/>
</dbReference>
<dbReference type="SUPFAM" id="SSF48208">
    <property type="entry name" value="Six-hairpin glycosidases"/>
    <property type="match status" value="1"/>
</dbReference>
<dbReference type="InterPro" id="IPR008928">
    <property type="entry name" value="6-hairpin_glycosidase_sf"/>
</dbReference>
<accession>A0A4Q9H9X2</accession>
<evidence type="ECO:0000259" key="3">
    <source>
        <dbReference type="Pfam" id="PF20620"/>
    </source>
</evidence>
<evidence type="ECO:0000313" key="6">
    <source>
        <dbReference type="Proteomes" id="UP000291819"/>
    </source>
</evidence>
<reference evidence="5 6" key="1">
    <citation type="submission" date="2019-02" db="EMBL/GenBank/DDBJ databases">
        <title>Pedobacter kyonggii whole genome sequence analysis.</title>
        <authorList>
            <person name="Dahal R.H."/>
        </authorList>
    </citation>
    <scope>NUCLEOTIDE SEQUENCE [LARGE SCALE GENOMIC DNA]</scope>
    <source>
        <strain evidence="5 6">K-4-11-1</strain>
    </source>
</reference>
<organism evidence="5 6">
    <name type="scientific">Pedobacter kyonggii</name>
    <dbReference type="NCBI Taxonomy" id="1926871"/>
    <lineage>
        <taxon>Bacteria</taxon>
        <taxon>Pseudomonadati</taxon>
        <taxon>Bacteroidota</taxon>
        <taxon>Sphingobacteriia</taxon>
        <taxon>Sphingobacteriales</taxon>
        <taxon>Sphingobacteriaceae</taxon>
        <taxon>Pedobacter</taxon>
    </lineage>
</organism>
<dbReference type="InterPro" id="IPR032275">
    <property type="entry name" value="DUF4986"/>
</dbReference>
<dbReference type="RefSeq" id="WP_131031280.1">
    <property type="nucleotide sequence ID" value="NZ_SIXF01000019.1"/>
</dbReference>
<dbReference type="PANTHER" id="PTHR31151">
    <property type="entry name" value="PROLINE-TRNA LIGASE (DUF1680)"/>
    <property type="match status" value="1"/>
</dbReference>
<feature type="domain" description="Non-reducing end beta-L-arabinofuranosidase-like GH127 middle" evidence="4">
    <location>
        <begin position="437"/>
        <end position="532"/>
    </location>
</feature>
<proteinExistence type="predicted"/>
<dbReference type="Proteomes" id="UP000291819">
    <property type="component" value="Unassembled WGS sequence"/>
</dbReference>
<dbReference type="Pfam" id="PF07944">
    <property type="entry name" value="Beta-AFase-like_GH127_cat"/>
    <property type="match status" value="1"/>
</dbReference>
<evidence type="ECO:0000313" key="5">
    <source>
        <dbReference type="EMBL" id="TBO40768.1"/>
    </source>
</evidence>
<protein>
    <submittedName>
        <fullName evidence="5">Uncharacterized protein</fullName>
    </submittedName>
</protein>
<keyword evidence="6" id="KW-1185">Reference proteome</keyword>
<dbReference type="Pfam" id="PF20620">
    <property type="entry name" value="DUF6805"/>
    <property type="match status" value="1"/>
</dbReference>
<dbReference type="GO" id="GO:0005975">
    <property type="term" value="P:carbohydrate metabolic process"/>
    <property type="evidence" value="ECO:0007669"/>
    <property type="project" value="InterPro"/>
</dbReference>
<sequence>MLTLSKYDLLQKLFVGLFVSVLFNMAFCGNVGAQEGFYANSFPLKQVKLLNGPFDNARDLNIKTLLAYDVDRLLYPYLKQAELRTDKKGYDNWEGLDGHIAGHYLSALALNYASTGNPECKSRMEKIVATLKACQNKNTTSHPEWGIGYAGGVPNSKEIWMKLKEGNFKAYQSAWVPWYNVHKTFAGLRDAWIYGESKDAKEVFLKFCDWAIAITSKINEQQMQQMLDTEQGGMNEVLADAYQITGNEKYLNAAMRFSHKQLLTPMANGQDNLDNKHANTQVPKAVGFQRIGELSHQQNYDQAGQFFWETVTGKRSLAFGGNSRREFFPSAVASADFVDDVEGPETCNTYNMLKLTEGLFREKPDARYVDFYEKALYNHILSSQHPEHGGYVYFTPARPRHYRVYSAPNEGMWCCVGSGMENHSKYNEFIYTHQKDTLYLNLFIASELNWKEKKITIRQETTFPDEEKTRLIVADGNARLMLMIRKPSWIGKEMMEVKINGKKADYKLLPNAYVGIGRNWKKGDVVELSLPMKTTVERMPNLPEYVAIMHGPILLGTKTETEALKGLVAGDSRWGHIASGKKLPINKAPILIDEHIDDIGKKIEPIKGQSMKFSFVNERIENPEKITLEPFFRIHDSRYMMYWMALTPGQYAAYLDSASRVENEKLALESRTVDFVAPGEQQPEVDHQMKNNNSHTGSYLDQFWRNATGNGFFSYEMNTAGADQLALNVRYHTSGGRDKFDIYLDDQKLVGVDADQGPQKTSFYNQEYPIPAEILKGKKRISVKFSPSDGKSTARVFYVRLVKK</sequence>
<evidence type="ECO:0000259" key="4">
    <source>
        <dbReference type="Pfam" id="PF20736"/>
    </source>
</evidence>
<dbReference type="Pfam" id="PF16375">
    <property type="entry name" value="DUF4986"/>
    <property type="match status" value="1"/>
</dbReference>
<comment type="caution">
    <text evidence="5">The sequence shown here is derived from an EMBL/GenBank/DDBJ whole genome shotgun (WGS) entry which is preliminary data.</text>
</comment>
<dbReference type="InterPro" id="IPR012878">
    <property type="entry name" value="Beta-AFase-like_GH127_cat"/>
</dbReference>
<feature type="domain" description="Non-reducing end beta-L-arabinofuranosidase-like GH127 catalytic" evidence="1">
    <location>
        <begin position="46"/>
        <end position="427"/>
    </location>
</feature>
<feature type="domain" description="Glycoside hydrolase GH146 substrate-binding" evidence="3">
    <location>
        <begin position="667"/>
        <end position="802"/>
    </location>
</feature>
<dbReference type="EMBL" id="SIXF01000019">
    <property type="protein sequence ID" value="TBO40768.1"/>
    <property type="molecule type" value="Genomic_DNA"/>
</dbReference>
<gene>
    <name evidence="5" type="ORF">EYS08_17595</name>
</gene>
<dbReference type="PANTHER" id="PTHR31151:SF0">
    <property type="entry name" value="PROLINE-TRNA LIGASE (DUF1680)"/>
    <property type="match status" value="1"/>
</dbReference>
<feature type="domain" description="DUF4986" evidence="2">
    <location>
        <begin position="561"/>
        <end position="643"/>
    </location>
</feature>
<dbReference type="OrthoDB" id="9757939at2"/>
<evidence type="ECO:0000259" key="1">
    <source>
        <dbReference type="Pfam" id="PF07944"/>
    </source>
</evidence>
<dbReference type="InterPro" id="IPR049046">
    <property type="entry name" value="Beta-AFase-like_GH127_middle"/>
</dbReference>
<dbReference type="AlphaFoldDB" id="A0A4Q9H9X2"/>